<dbReference type="PANTHER" id="PTHR43818">
    <property type="entry name" value="BCDNA.GH03377"/>
    <property type="match status" value="1"/>
</dbReference>
<evidence type="ECO:0000313" key="4">
    <source>
        <dbReference type="Proteomes" id="UP001589793"/>
    </source>
</evidence>
<dbReference type="InterPro" id="IPR050463">
    <property type="entry name" value="Gfo/Idh/MocA_oxidrdct_glycsds"/>
</dbReference>
<protein>
    <submittedName>
        <fullName evidence="3">Gfo/Idh/MocA family protein</fullName>
    </submittedName>
</protein>
<dbReference type="EMBL" id="JBHLSV010000002">
    <property type="protein sequence ID" value="MFC0672702.1"/>
    <property type="molecule type" value="Genomic_DNA"/>
</dbReference>
<proteinExistence type="predicted"/>
<dbReference type="Proteomes" id="UP001589793">
    <property type="component" value="Unassembled WGS sequence"/>
</dbReference>
<comment type="caution">
    <text evidence="3">The sequence shown here is derived from an EMBL/GenBank/DDBJ whole genome shotgun (WGS) entry which is preliminary data.</text>
</comment>
<dbReference type="PANTHER" id="PTHR43818:SF11">
    <property type="entry name" value="BCDNA.GH03377"/>
    <property type="match status" value="1"/>
</dbReference>
<reference evidence="3 4" key="1">
    <citation type="submission" date="2024-09" db="EMBL/GenBank/DDBJ databases">
        <authorList>
            <person name="Sun Q."/>
            <person name="Mori K."/>
        </authorList>
    </citation>
    <scope>NUCLEOTIDE SEQUENCE [LARGE SCALE GENOMIC DNA]</scope>
    <source>
        <strain evidence="3 4">CICC 10874</strain>
    </source>
</reference>
<evidence type="ECO:0000313" key="3">
    <source>
        <dbReference type="EMBL" id="MFC0672702.1"/>
    </source>
</evidence>
<keyword evidence="1" id="KW-0560">Oxidoreductase</keyword>
<sequence length="233" mass="24930">MRPPYSPVVDSAPASVALIGSGWRAEFILGVIAALPERFELAGMVVRTPQKAARMSAEFGAPAFATLEELLAHRRPDFLVLSVPRTAAPDLIVRAVRAGLPVLTETPPADTDADLTALFRAVGADAPVQVAEQYHRHPLIAAQIAIARSGKVGTVREARVSISHEYHAISIMRRVLGIGFEDATITAHRLDAPLIGGPGRSGDPQEERMLSAELTLGIVDFGDRFGVYDWAPA</sequence>
<dbReference type="Pfam" id="PF01408">
    <property type="entry name" value="GFO_IDH_MocA"/>
    <property type="match status" value="1"/>
</dbReference>
<name>A0ABV6R8K3_9MICO</name>
<feature type="domain" description="Gfo/Idh/MocA-like oxidoreductase N-terminal" evidence="2">
    <location>
        <begin position="16"/>
        <end position="122"/>
    </location>
</feature>
<evidence type="ECO:0000256" key="1">
    <source>
        <dbReference type="ARBA" id="ARBA00023002"/>
    </source>
</evidence>
<organism evidence="3 4">
    <name type="scientific">Brachybacterium hainanense</name>
    <dbReference type="NCBI Taxonomy" id="1541174"/>
    <lineage>
        <taxon>Bacteria</taxon>
        <taxon>Bacillati</taxon>
        <taxon>Actinomycetota</taxon>
        <taxon>Actinomycetes</taxon>
        <taxon>Micrococcales</taxon>
        <taxon>Dermabacteraceae</taxon>
        <taxon>Brachybacterium</taxon>
    </lineage>
</organism>
<dbReference type="Gene3D" id="3.40.50.720">
    <property type="entry name" value="NAD(P)-binding Rossmann-like Domain"/>
    <property type="match status" value="1"/>
</dbReference>
<gene>
    <name evidence="3" type="ORF">ACFFF6_01895</name>
</gene>
<dbReference type="InterPro" id="IPR000683">
    <property type="entry name" value="Gfo/Idh/MocA-like_OxRdtase_N"/>
</dbReference>
<accession>A0ABV6R8K3</accession>
<dbReference type="RefSeq" id="WP_376977702.1">
    <property type="nucleotide sequence ID" value="NZ_JBHLSV010000002.1"/>
</dbReference>
<dbReference type="InterPro" id="IPR036291">
    <property type="entry name" value="NAD(P)-bd_dom_sf"/>
</dbReference>
<dbReference type="SUPFAM" id="SSF51735">
    <property type="entry name" value="NAD(P)-binding Rossmann-fold domains"/>
    <property type="match status" value="1"/>
</dbReference>
<keyword evidence="4" id="KW-1185">Reference proteome</keyword>
<evidence type="ECO:0000259" key="2">
    <source>
        <dbReference type="Pfam" id="PF01408"/>
    </source>
</evidence>